<name>A0A1J5QRZ7_9ZZZZ</name>
<keyword evidence="1" id="KW-0472">Membrane</keyword>
<reference evidence="2" key="1">
    <citation type="submission" date="2016-10" db="EMBL/GenBank/DDBJ databases">
        <title>Sequence of Gallionella enrichment culture.</title>
        <authorList>
            <person name="Poehlein A."/>
            <person name="Muehling M."/>
            <person name="Daniel R."/>
        </authorList>
    </citation>
    <scope>NUCLEOTIDE SEQUENCE</scope>
</reference>
<keyword evidence="1" id="KW-1133">Transmembrane helix</keyword>
<gene>
    <name evidence="2" type="ORF">GALL_395880</name>
</gene>
<protein>
    <recommendedName>
        <fullName evidence="3">PrgI family protein</fullName>
    </recommendedName>
</protein>
<dbReference type="InterPro" id="IPR049978">
    <property type="entry name" value="SCO6880-like"/>
</dbReference>
<accession>A0A1J5QRZ7</accession>
<keyword evidence="1" id="KW-0812">Transmembrane</keyword>
<evidence type="ECO:0008006" key="3">
    <source>
        <dbReference type="Google" id="ProtNLM"/>
    </source>
</evidence>
<dbReference type="EMBL" id="MLJW01001352">
    <property type="protein sequence ID" value="OIQ78701.1"/>
    <property type="molecule type" value="Genomic_DNA"/>
</dbReference>
<organism evidence="2">
    <name type="scientific">mine drainage metagenome</name>
    <dbReference type="NCBI Taxonomy" id="410659"/>
    <lineage>
        <taxon>unclassified sequences</taxon>
        <taxon>metagenomes</taxon>
        <taxon>ecological metagenomes</taxon>
    </lineage>
</organism>
<proteinExistence type="predicted"/>
<evidence type="ECO:0000256" key="1">
    <source>
        <dbReference type="SAM" id="Phobius"/>
    </source>
</evidence>
<dbReference type="NCBIfam" id="NF042935">
    <property type="entry name" value="SCO6880_fam"/>
    <property type="match status" value="1"/>
</dbReference>
<feature type="transmembrane region" description="Helical" evidence="1">
    <location>
        <begin position="21"/>
        <end position="45"/>
    </location>
</feature>
<sequence>MTTPTAETTTARFGRLEHRGILLGLGAAQLAVLTIAMVIAVAGVYSAGMGGLVAGAGLWVPLAVAATASVRGRPVIQWLPLIGQWRARRLLGQTTAATSTRPLPGLGVLRIPGIAGQLTVTEAPSSGAALIHDRRTGVVCAVLRVSGAGFVLQDPSAQNGQVASWGRLLGSLCQQPAIVRLQVLHRSLPSGGSVRGWWANNAMAGAPWAARVLADLVADAESTGDHQQTLLAVALRPPHGRGQVLGPAGVATIEQHLGALVDGLKAAELHVDGWVTPDRLGSVLRASYDPDGAARAGDLGGTASLLGPMGVSEHWDHVRTDSAVHAVYWITQWPRSDVHPAFLQPLLLAPGTRRTFTLIAEPLPTAKALREIRRTKAEHAADAAQRARIGQVQDEAARAEDAELARREQDLIAGHGDLRFTGLVTVTATNTDDLAAACAATEAAAAQAMCEIRRLVGQQGQAHATGALPLARGPL</sequence>
<dbReference type="AlphaFoldDB" id="A0A1J5QRZ7"/>
<comment type="caution">
    <text evidence="2">The sequence shown here is derived from an EMBL/GenBank/DDBJ whole genome shotgun (WGS) entry which is preliminary data.</text>
</comment>
<evidence type="ECO:0000313" key="2">
    <source>
        <dbReference type="EMBL" id="OIQ78701.1"/>
    </source>
</evidence>